<dbReference type="Gene3D" id="1.25.40.20">
    <property type="entry name" value="Ankyrin repeat-containing domain"/>
    <property type="match status" value="2"/>
</dbReference>
<dbReference type="RefSeq" id="WP_387703187.1">
    <property type="nucleotide sequence ID" value="NZ_JBIAMX010000030.1"/>
</dbReference>
<gene>
    <name evidence="6" type="ORF">ACFYTF_29740</name>
</gene>
<accession>A0ABW6PXE5</accession>
<dbReference type="InterPro" id="IPR002110">
    <property type="entry name" value="Ankyrin_rpt"/>
</dbReference>
<dbReference type="PROSITE" id="PS50297">
    <property type="entry name" value="ANK_REP_REGION"/>
    <property type="match status" value="2"/>
</dbReference>
<organism evidence="6 7">
    <name type="scientific">Nocardia thailandica</name>
    <dbReference type="NCBI Taxonomy" id="257275"/>
    <lineage>
        <taxon>Bacteria</taxon>
        <taxon>Bacillati</taxon>
        <taxon>Actinomycetota</taxon>
        <taxon>Actinomycetes</taxon>
        <taxon>Mycobacteriales</taxon>
        <taxon>Nocardiaceae</taxon>
        <taxon>Nocardia</taxon>
    </lineage>
</organism>
<reference evidence="6 7" key="1">
    <citation type="submission" date="2024-10" db="EMBL/GenBank/DDBJ databases">
        <title>The Natural Products Discovery Center: Release of the First 8490 Sequenced Strains for Exploring Actinobacteria Biosynthetic Diversity.</title>
        <authorList>
            <person name="Kalkreuter E."/>
            <person name="Kautsar S.A."/>
            <person name="Yang D."/>
            <person name="Bader C.D."/>
            <person name="Teijaro C.N."/>
            <person name="Fluegel L."/>
            <person name="Davis C.M."/>
            <person name="Simpson J.R."/>
            <person name="Lauterbach L."/>
            <person name="Steele A.D."/>
            <person name="Gui C."/>
            <person name="Meng S."/>
            <person name="Li G."/>
            <person name="Viehrig K."/>
            <person name="Ye F."/>
            <person name="Su P."/>
            <person name="Kiefer A.F."/>
            <person name="Nichols A."/>
            <person name="Cepeda A.J."/>
            <person name="Yan W."/>
            <person name="Fan B."/>
            <person name="Jiang Y."/>
            <person name="Adhikari A."/>
            <person name="Zheng C.-J."/>
            <person name="Schuster L."/>
            <person name="Cowan T.M."/>
            <person name="Smanski M.J."/>
            <person name="Chevrette M.G."/>
            <person name="De Carvalho L.P.S."/>
            <person name="Shen B."/>
        </authorList>
    </citation>
    <scope>NUCLEOTIDE SEQUENCE [LARGE SCALE GENOMIC DNA]</scope>
    <source>
        <strain evidence="6 7">NPDC004045</strain>
    </source>
</reference>
<feature type="signal peptide" evidence="5">
    <location>
        <begin position="1"/>
        <end position="27"/>
    </location>
</feature>
<dbReference type="PRINTS" id="PR01415">
    <property type="entry name" value="ANKYRIN"/>
</dbReference>
<dbReference type="Pfam" id="PF13637">
    <property type="entry name" value="Ank_4"/>
    <property type="match status" value="1"/>
</dbReference>
<evidence type="ECO:0000313" key="7">
    <source>
        <dbReference type="Proteomes" id="UP001601444"/>
    </source>
</evidence>
<evidence type="ECO:0000256" key="3">
    <source>
        <dbReference type="PROSITE-ProRule" id="PRU00023"/>
    </source>
</evidence>
<keyword evidence="1" id="KW-0677">Repeat</keyword>
<comment type="caution">
    <text evidence="6">The sequence shown here is derived from an EMBL/GenBank/DDBJ whole genome shotgun (WGS) entry which is preliminary data.</text>
</comment>
<feature type="repeat" description="ANK" evidence="3">
    <location>
        <begin position="161"/>
        <end position="194"/>
    </location>
</feature>
<feature type="region of interest" description="Disordered" evidence="4">
    <location>
        <begin position="27"/>
        <end position="62"/>
    </location>
</feature>
<dbReference type="PROSITE" id="PS51257">
    <property type="entry name" value="PROKAR_LIPOPROTEIN"/>
    <property type="match status" value="1"/>
</dbReference>
<dbReference type="PANTHER" id="PTHR24198">
    <property type="entry name" value="ANKYRIN REPEAT AND PROTEIN KINASE DOMAIN-CONTAINING PROTEIN"/>
    <property type="match status" value="1"/>
</dbReference>
<keyword evidence="5" id="KW-0732">Signal</keyword>
<dbReference type="SMART" id="SM00248">
    <property type="entry name" value="ANK"/>
    <property type="match status" value="3"/>
</dbReference>
<evidence type="ECO:0000256" key="2">
    <source>
        <dbReference type="ARBA" id="ARBA00023043"/>
    </source>
</evidence>
<evidence type="ECO:0000256" key="5">
    <source>
        <dbReference type="SAM" id="SignalP"/>
    </source>
</evidence>
<name>A0ABW6PXE5_9NOCA</name>
<feature type="compositionally biased region" description="Low complexity" evidence="4">
    <location>
        <begin position="32"/>
        <end position="55"/>
    </location>
</feature>
<dbReference type="PANTHER" id="PTHR24198:SF165">
    <property type="entry name" value="ANKYRIN REPEAT-CONTAINING PROTEIN-RELATED"/>
    <property type="match status" value="1"/>
</dbReference>
<keyword evidence="2 3" id="KW-0040">ANK repeat</keyword>
<dbReference type="Pfam" id="PF12796">
    <property type="entry name" value="Ank_2"/>
    <property type="match status" value="1"/>
</dbReference>
<dbReference type="SUPFAM" id="SSF48403">
    <property type="entry name" value="Ankyrin repeat"/>
    <property type="match status" value="1"/>
</dbReference>
<dbReference type="EMBL" id="JBIAMX010000030">
    <property type="protein sequence ID" value="MFF0547028.1"/>
    <property type="molecule type" value="Genomic_DNA"/>
</dbReference>
<keyword evidence="7" id="KW-1185">Reference proteome</keyword>
<protein>
    <submittedName>
        <fullName evidence="6">Ankyrin repeat domain-containing protein</fullName>
    </submittedName>
</protein>
<feature type="chain" id="PRO_5045812627" evidence="5">
    <location>
        <begin position="28"/>
        <end position="256"/>
    </location>
</feature>
<dbReference type="InterPro" id="IPR036770">
    <property type="entry name" value="Ankyrin_rpt-contain_sf"/>
</dbReference>
<feature type="repeat" description="ANK" evidence="3">
    <location>
        <begin position="95"/>
        <end position="127"/>
    </location>
</feature>
<proteinExistence type="predicted"/>
<evidence type="ECO:0000256" key="1">
    <source>
        <dbReference type="ARBA" id="ARBA00022737"/>
    </source>
</evidence>
<evidence type="ECO:0000313" key="6">
    <source>
        <dbReference type="EMBL" id="MFF0547028.1"/>
    </source>
</evidence>
<sequence length="256" mass="26368">MRPSTFSITATTVLATLLLAACGPGDAPGTRNPDAPAATATTGPATAANDARTAAPPTPDPAADRELLRAAVAEDVAAVRAALADGAAVDVRDGGGRTPLFVAVLHDDVEVARVLLAAGADPDVLDDRGESPWVNTGVTGSVAMLDLLLPADPDVGLPNRFGGTALHPAAERGHVDYVREVLARTGIDVNRVNRPGWTALLEAVHYGDGGPAYQEIVRLLLAHGADPAIRDVEGRTAYDHAVEHGYPAIADLLRGR</sequence>
<dbReference type="PROSITE" id="PS50088">
    <property type="entry name" value="ANK_REPEAT"/>
    <property type="match status" value="3"/>
</dbReference>
<evidence type="ECO:0000256" key="4">
    <source>
        <dbReference type="SAM" id="MobiDB-lite"/>
    </source>
</evidence>
<dbReference type="Proteomes" id="UP001601444">
    <property type="component" value="Unassembled WGS sequence"/>
</dbReference>
<feature type="repeat" description="ANK" evidence="3">
    <location>
        <begin position="195"/>
        <end position="232"/>
    </location>
</feature>